<dbReference type="RefSeq" id="XP_020430814.1">
    <property type="nucleotide sequence ID" value="XM_020578975.1"/>
</dbReference>
<dbReference type="OMA" id="IQVHGWT"/>
<dbReference type="InterPro" id="IPR050561">
    <property type="entry name" value="PTP"/>
</dbReference>
<gene>
    <name evidence="12" type="ORF">PPL_08151</name>
</gene>
<proteinExistence type="inferred from homology"/>
<evidence type="ECO:0000313" key="13">
    <source>
        <dbReference type="Proteomes" id="UP000001396"/>
    </source>
</evidence>
<dbReference type="InterPro" id="IPR020422">
    <property type="entry name" value="TYR_PHOSPHATASE_DUAL_dom"/>
</dbReference>
<dbReference type="Gene3D" id="3.90.190.10">
    <property type="entry name" value="Protein tyrosine phosphatase superfamily"/>
    <property type="match status" value="1"/>
</dbReference>
<evidence type="ECO:0000259" key="10">
    <source>
        <dbReference type="PROSITE" id="PS50054"/>
    </source>
</evidence>
<dbReference type="InterPro" id="IPR000387">
    <property type="entry name" value="Tyr_Pase_dom"/>
</dbReference>
<protein>
    <recommendedName>
        <fullName evidence="2">protein-tyrosine-phosphatase</fullName>
        <ecNumber evidence="2">3.1.3.48</ecNumber>
    </recommendedName>
</protein>
<evidence type="ECO:0000256" key="4">
    <source>
        <dbReference type="ARBA" id="ARBA00022801"/>
    </source>
</evidence>
<evidence type="ECO:0000313" key="12">
    <source>
        <dbReference type="EMBL" id="EFA78690.1"/>
    </source>
</evidence>
<dbReference type="SMART" id="SM00404">
    <property type="entry name" value="PTPc_motif"/>
    <property type="match status" value="1"/>
</dbReference>
<dbReference type="InterPro" id="IPR029021">
    <property type="entry name" value="Prot-tyrosine_phosphatase-like"/>
</dbReference>
<dbReference type="GeneID" id="31363631"/>
<evidence type="ECO:0000256" key="3">
    <source>
        <dbReference type="ARBA" id="ARBA00022481"/>
    </source>
</evidence>
<name>D3BIR6_HETP5</name>
<dbReference type="GO" id="GO:0005737">
    <property type="term" value="C:cytoplasm"/>
    <property type="evidence" value="ECO:0007669"/>
    <property type="project" value="UniProtKB-ARBA"/>
</dbReference>
<dbReference type="PROSITE" id="PS50054">
    <property type="entry name" value="TYR_PHOSPHATASE_DUAL"/>
    <property type="match status" value="1"/>
</dbReference>
<keyword evidence="5" id="KW-0904">Protein phosphatase</keyword>
<dbReference type="EMBL" id="ADBJ01000037">
    <property type="protein sequence ID" value="EFA78690.1"/>
    <property type="molecule type" value="Genomic_DNA"/>
</dbReference>
<comment type="catalytic activity">
    <reaction evidence="9">
        <text>O-phospho-L-tyrosyl-[protein] + H2O = L-tyrosyl-[protein] + phosphate</text>
        <dbReference type="Rhea" id="RHEA:10684"/>
        <dbReference type="Rhea" id="RHEA-COMP:10136"/>
        <dbReference type="Rhea" id="RHEA-COMP:20101"/>
        <dbReference type="ChEBI" id="CHEBI:15377"/>
        <dbReference type="ChEBI" id="CHEBI:43474"/>
        <dbReference type="ChEBI" id="CHEBI:46858"/>
        <dbReference type="ChEBI" id="CHEBI:61978"/>
        <dbReference type="EC" id="3.1.3.48"/>
    </reaction>
</comment>
<comment type="similarity">
    <text evidence="1">Belongs to the protein-tyrosine phosphatase family.</text>
</comment>
<dbReference type="STRING" id="670386.D3BIR6"/>
<keyword evidence="8" id="KW-0636">Prenylation</keyword>
<dbReference type="Pfam" id="PF22785">
    <property type="entry name" value="Tc-R-P"/>
    <property type="match status" value="1"/>
</dbReference>
<keyword evidence="7" id="KW-0449">Lipoprotein</keyword>
<organism evidence="12 13">
    <name type="scientific">Heterostelium pallidum (strain ATCC 26659 / Pp 5 / PN500)</name>
    <name type="common">Cellular slime mold</name>
    <name type="synonym">Polysphondylium pallidum</name>
    <dbReference type="NCBI Taxonomy" id="670386"/>
    <lineage>
        <taxon>Eukaryota</taxon>
        <taxon>Amoebozoa</taxon>
        <taxon>Evosea</taxon>
        <taxon>Eumycetozoa</taxon>
        <taxon>Dictyostelia</taxon>
        <taxon>Acytosteliales</taxon>
        <taxon>Acytosteliaceae</taxon>
        <taxon>Heterostelium</taxon>
    </lineage>
</organism>
<dbReference type="EC" id="3.1.3.48" evidence="2"/>
<evidence type="ECO:0000256" key="6">
    <source>
        <dbReference type="ARBA" id="ARBA00023157"/>
    </source>
</evidence>
<evidence type="ECO:0000256" key="5">
    <source>
        <dbReference type="ARBA" id="ARBA00022912"/>
    </source>
</evidence>
<keyword evidence="4" id="KW-0378">Hydrolase</keyword>
<dbReference type="CDD" id="cd14500">
    <property type="entry name" value="PTP-IVa"/>
    <property type="match status" value="1"/>
</dbReference>
<dbReference type="PROSITE" id="PS50056">
    <property type="entry name" value="TYR_PHOSPHATASE_2"/>
    <property type="match status" value="1"/>
</dbReference>
<comment type="caution">
    <text evidence="12">The sequence shown here is derived from an EMBL/GenBank/DDBJ whole genome shotgun (WGS) entry which is preliminary data.</text>
</comment>
<dbReference type="Proteomes" id="UP000001396">
    <property type="component" value="Unassembled WGS sequence"/>
</dbReference>
<evidence type="ECO:0000256" key="8">
    <source>
        <dbReference type="ARBA" id="ARBA00023289"/>
    </source>
</evidence>
<dbReference type="SUPFAM" id="SSF52799">
    <property type="entry name" value="(Phosphotyrosine protein) phosphatases II"/>
    <property type="match status" value="1"/>
</dbReference>
<feature type="domain" description="Tyrosine-protein phosphatase" evidence="10">
    <location>
        <begin position="10"/>
        <end position="164"/>
    </location>
</feature>
<accession>D3BIR6</accession>
<evidence type="ECO:0000259" key="11">
    <source>
        <dbReference type="PROSITE" id="PS50056"/>
    </source>
</evidence>
<evidence type="ECO:0000256" key="7">
    <source>
        <dbReference type="ARBA" id="ARBA00023288"/>
    </source>
</evidence>
<dbReference type="FunCoup" id="D3BIR6">
    <property type="interactions" value="7"/>
</dbReference>
<dbReference type="InParanoid" id="D3BIR6"/>
<evidence type="ECO:0000256" key="2">
    <source>
        <dbReference type="ARBA" id="ARBA00013064"/>
    </source>
</evidence>
<dbReference type="PANTHER" id="PTHR23339">
    <property type="entry name" value="TYROSINE SPECIFIC PROTEIN PHOSPHATASE AND DUAL SPECIFICITY PROTEIN PHOSPHATASE"/>
    <property type="match status" value="1"/>
</dbReference>
<keyword evidence="6" id="KW-1015">Disulfide bond</keyword>
<evidence type="ECO:0000256" key="9">
    <source>
        <dbReference type="ARBA" id="ARBA00051722"/>
    </source>
</evidence>
<keyword evidence="13" id="KW-1185">Reference proteome</keyword>
<dbReference type="GO" id="GO:0004725">
    <property type="term" value="F:protein tyrosine phosphatase activity"/>
    <property type="evidence" value="ECO:0007669"/>
    <property type="project" value="UniProtKB-EC"/>
</dbReference>
<reference evidence="12 13" key="1">
    <citation type="journal article" date="2011" name="Genome Res.">
        <title>Phylogeny-wide analysis of social amoeba genomes highlights ancient origins for complex intercellular communication.</title>
        <authorList>
            <person name="Heidel A.J."/>
            <person name="Lawal H.M."/>
            <person name="Felder M."/>
            <person name="Schilde C."/>
            <person name="Helps N.R."/>
            <person name="Tunggal B."/>
            <person name="Rivero F."/>
            <person name="John U."/>
            <person name="Schleicher M."/>
            <person name="Eichinger L."/>
            <person name="Platzer M."/>
            <person name="Noegel A.A."/>
            <person name="Schaap P."/>
            <person name="Gloeckner G."/>
        </authorList>
    </citation>
    <scope>NUCLEOTIDE SEQUENCE [LARGE SCALE GENOMIC DNA]</scope>
    <source>
        <strain evidence="13">ATCC 26659 / Pp 5 / PN500</strain>
    </source>
</reference>
<dbReference type="AlphaFoldDB" id="D3BIR6"/>
<feature type="domain" description="Tyrosine specific protein phosphatases" evidence="11">
    <location>
        <begin position="85"/>
        <end position="151"/>
    </location>
</feature>
<sequence>MTGVRSTLPNPASLVESSTHRFLIFDAPNDDNLQLYINELRKYNISHLVRACDPTYSTEPLQSIGIQVHDMPFPDGGAPSDSVVENWLKILKDSYKKDGKETVGVHCVAGLGRAPVLVAIALIEGGMNPLQAVEYIRERRRGSINIKQIQYLKNYKSKKKGSCLIM</sequence>
<evidence type="ECO:0000256" key="1">
    <source>
        <dbReference type="ARBA" id="ARBA00009580"/>
    </source>
</evidence>
<keyword evidence="3" id="KW-0488">Methylation</keyword>
<dbReference type="InterPro" id="IPR003595">
    <property type="entry name" value="Tyr_Pase_cat"/>
</dbReference>
<dbReference type="FunFam" id="3.90.190.10:FF:000086">
    <property type="entry name" value="Protein tyrosine phosphatase-like protein"/>
    <property type="match status" value="1"/>
</dbReference>